<protein>
    <submittedName>
        <fullName evidence="1">Uncharacterized protein</fullName>
    </submittedName>
</protein>
<accession>A0A0A9BRL5</accession>
<organism evidence="1">
    <name type="scientific">Arundo donax</name>
    <name type="common">Giant reed</name>
    <name type="synonym">Donax arundinaceus</name>
    <dbReference type="NCBI Taxonomy" id="35708"/>
    <lineage>
        <taxon>Eukaryota</taxon>
        <taxon>Viridiplantae</taxon>
        <taxon>Streptophyta</taxon>
        <taxon>Embryophyta</taxon>
        <taxon>Tracheophyta</taxon>
        <taxon>Spermatophyta</taxon>
        <taxon>Magnoliopsida</taxon>
        <taxon>Liliopsida</taxon>
        <taxon>Poales</taxon>
        <taxon>Poaceae</taxon>
        <taxon>PACMAD clade</taxon>
        <taxon>Arundinoideae</taxon>
        <taxon>Arundineae</taxon>
        <taxon>Arundo</taxon>
    </lineage>
</organism>
<evidence type="ECO:0000313" key="1">
    <source>
        <dbReference type="EMBL" id="JAD63785.1"/>
    </source>
</evidence>
<dbReference type="AlphaFoldDB" id="A0A0A9BRL5"/>
<proteinExistence type="predicted"/>
<dbReference type="EMBL" id="GBRH01234110">
    <property type="protein sequence ID" value="JAD63785.1"/>
    <property type="molecule type" value="Transcribed_RNA"/>
</dbReference>
<reference evidence="1" key="1">
    <citation type="submission" date="2014-09" db="EMBL/GenBank/DDBJ databases">
        <authorList>
            <person name="Magalhaes I.L.F."/>
            <person name="Oliveira U."/>
            <person name="Santos F.R."/>
            <person name="Vidigal T.H.D.A."/>
            <person name="Brescovit A.D."/>
            <person name="Santos A.J."/>
        </authorList>
    </citation>
    <scope>NUCLEOTIDE SEQUENCE</scope>
    <source>
        <tissue evidence="1">Shoot tissue taken approximately 20 cm above the soil surface</tissue>
    </source>
</reference>
<sequence>MRRLLLVGKNFLASSMPFRNARLSMSMSPPFWPLKKAEASTAWSPSLAGNVVVFLFISSPPVSFKNAELWTPVLPS</sequence>
<name>A0A0A9BRL5_ARUDO</name>
<reference evidence="1" key="2">
    <citation type="journal article" date="2015" name="Data Brief">
        <title>Shoot transcriptome of the giant reed, Arundo donax.</title>
        <authorList>
            <person name="Barrero R.A."/>
            <person name="Guerrero F.D."/>
            <person name="Moolhuijzen P."/>
            <person name="Goolsby J.A."/>
            <person name="Tidwell J."/>
            <person name="Bellgard S.E."/>
            <person name="Bellgard M.I."/>
        </authorList>
    </citation>
    <scope>NUCLEOTIDE SEQUENCE</scope>
    <source>
        <tissue evidence="1">Shoot tissue taken approximately 20 cm above the soil surface</tissue>
    </source>
</reference>